<dbReference type="EMBL" id="CP003742">
    <property type="protein sequence ID" value="AGI72461.1"/>
    <property type="molecule type" value="Genomic_DNA"/>
</dbReference>
<evidence type="ECO:0000313" key="1">
    <source>
        <dbReference type="EMBL" id="AGI72461.1"/>
    </source>
</evidence>
<keyword evidence="2" id="KW-1185">Reference proteome</keyword>
<dbReference type="eggNOG" id="COG3328">
    <property type="taxonomic scope" value="Bacteria"/>
</dbReference>
<dbReference type="Proteomes" id="UP000004688">
    <property type="component" value="Chromosome"/>
</dbReference>
<name>M9RQ00_9RHOB</name>
<reference evidence="1 2" key="1">
    <citation type="journal article" date="2013" name="PLoS ONE">
        <title>Poles Apart: Arctic and Antarctic Octadecabacter strains Share High Genome Plasticity and a New Type of Xanthorhodopsin.</title>
        <authorList>
            <person name="Vollmers J."/>
            <person name="Voget S."/>
            <person name="Dietrich S."/>
            <person name="Gollnow K."/>
            <person name="Smits M."/>
            <person name="Meyer K."/>
            <person name="Brinkhoff T."/>
            <person name="Simon M."/>
            <person name="Daniel R."/>
        </authorList>
    </citation>
    <scope>NUCLEOTIDE SEQUENCE [LARGE SCALE GENOMIC DNA]</scope>
    <source>
        <strain evidence="1 2">238</strain>
    </source>
</reference>
<dbReference type="HOGENOM" id="CLU_2274487_0_0_5"/>
<evidence type="ECO:0000313" key="2">
    <source>
        <dbReference type="Proteomes" id="UP000004688"/>
    </source>
</evidence>
<accession>M9RQ00</accession>
<gene>
    <name evidence="1" type="ORF">OA238_c23990</name>
</gene>
<dbReference type="AlphaFoldDB" id="M9RQ00"/>
<protein>
    <submittedName>
        <fullName evidence="1">Uncharacterized protein</fullName>
    </submittedName>
</protein>
<sequence>MIVGVTTRGQKRFLAIADGVREATQSHLSHIHASMCCQSTGREVLLSLKSRGMNAPKLADLPLLSYDFGSFYAKLEQLRSTSFMPGSGGGWTVPLLVVEDRR</sequence>
<organism evidence="1 2">
    <name type="scientific">Octadecabacter arcticus 238</name>
    <dbReference type="NCBI Taxonomy" id="391616"/>
    <lineage>
        <taxon>Bacteria</taxon>
        <taxon>Pseudomonadati</taxon>
        <taxon>Pseudomonadota</taxon>
        <taxon>Alphaproteobacteria</taxon>
        <taxon>Rhodobacterales</taxon>
        <taxon>Roseobacteraceae</taxon>
        <taxon>Octadecabacter</taxon>
    </lineage>
</organism>
<dbReference type="KEGG" id="oar:OA238_c23990"/>
<proteinExistence type="predicted"/>